<sequence>MTMGAAGIEFVYVIEGDHGLVKIGVTTNMDARLAQLRTASAFPIRPTYALAVQIDARQIEGEVHRRLDDHRCSGEWFDCSPDVAERTINEVAADFGIPIATTDSETFRRGLNAIPRDSIGLTTWLFILVPAALAGASVIWLAST</sequence>
<comment type="caution">
    <text evidence="3">The sequence shown here is derived from an EMBL/GenBank/DDBJ whole genome shotgun (WGS) entry which is preliminary data.</text>
</comment>
<dbReference type="SMART" id="SM00974">
    <property type="entry name" value="T5orf172"/>
    <property type="match status" value="1"/>
</dbReference>
<accession>A0ABV3PG98</accession>
<keyword evidence="4" id="KW-1185">Reference proteome</keyword>
<evidence type="ECO:0000313" key="4">
    <source>
        <dbReference type="Proteomes" id="UP001555786"/>
    </source>
</evidence>
<dbReference type="Proteomes" id="UP001555786">
    <property type="component" value="Unassembled WGS sequence"/>
</dbReference>
<keyword evidence="1" id="KW-0812">Transmembrane</keyword>
<evidence type="ECO:0000313" key="3">
    <source>
        <dbReference type="EMBL" id="MEW9304558.1"/>
    </source>
</evidence>
<dbReference type="RefSeq" id="WP_367622916.1">
    <property type="nucleotide sequence ID" value="NZ_JBFNQD010000001.1"/>
</dbReference>
<evidence type="ECO:0000259" key="2">
    <source>
        <dbReference type="SMART" id="SM00974"/>
    </source>
</evidence>
<evidence type="ECO:0000256" key="1">
    <source>
        <dbReference type="SAM" id="Phobius"/>
    </source>
</evidence>
<protein>
    <submittedName>
        <fullName evidence="3">GIY-YIG nuclease family protein</fullName>
    </submittedName>
</protein>
<keyword evidence="1" id="KW-0472">Membrane</keyword>
<name>A0ABV3PG98_9HYPH</name>
<dbReference type="InterPro" id="IPR018306">
    <property type="entry name" value="Phage_T5_Orf172_DNA-bd"/>
</dbReference>
<keyword evidence="1" id="KW-1133">Transmembrane helix</keyword>
<feature type="transmembrane region" description="Helical" evidence="1">
    <location>
        <begin position="118"/>
        <end position="142"/>
    </location>
</feature>
<proteinExistence type="predicted"/>
<dbReference type="Pfam" id="PF13455">
    <property type="entry name" value="MUG113"/>
    <property type="match status" value="1"/>
</dbReference>
<gene>
    <name evidence="3" type="ORF">ABXS05_03345</name>
</gene>
<organism evidence="3 4">
    <name type="scientific">Labrys neptuniae</name>
    <dbReference type="NCBI Taxonomy" id="376174"/>
    <lineage>
        <taxon>Bacteria</taxon>
        <taxon>Pseudomonadati</taxon>
        <taxon>Pseudomonadota</taxon>
        <taxon>Alphaproteobacteria</taxon>
        <taxon>Hyphomicrobiales</taxon>
        <taxon>Xanthobacteraceae</taxon>
        <taxon>Labrys</taxon>
    </lineage>
</organism>
<dbReference type="EMBL" id="JBFNQD010000001">
    <property type="protein sequence ID" value="MEW9304558.1"/>
    <property type="molecule type" value="Genomic_DNA"/>
</dbReference>
<feature type="domain" description="Bacteriophage T5 Orf172 DNA-binding" evidence="2">
    <location>
        <begin position="15"/>
        <end position="91"/>
    </location>
</feature>
<reference evidence="3 4" key="1">
    <citation type="submission" date="2024-07" db="EMBL/GenBank/DDBJ databases">
        <title>Description of Labrys sedimenti sp. nov., isolated from a diclofenac-degrading enrichment culture.</title>
        <authorList>
            <person name="Tancsics A."/>
            <person name="Csepanyi A."/>
        </authorList>
    </citation>
    <scope>NUCLEOTIDE SEQUENCE [LARGE SCALE GENOMIC DNA]</scope>
    <source>
        <strain evidence="3 4">LMG 23578</strain>
    </source>
</reference>